<dbReference type="PANTHER" id="PTHR33445">
    <property type="entry name" value="ATP SYNTHASE SUBUNIT B', CHLOROPLASTIC"/>
    <property type="match status" value="1"/>
</dbReference>
<evidence type="ECO:0008006" key="15">
    <source>
        <dbReference type="Google" id="ProtNLM"/>
    </source>
</evidence>
<keyword evidence="4 11" id="KW-0138">CF(0)</keyword>
<sequence>MAHALMATPLTTTAKIPYKNLFKSSTKTPTFKNNAFCKNNCLIVQAQQKNITSTSSFNIKISPALKNGCLIALNSLLALPALAEIEKAKLFDFNLTLPIIMAEFLLLMVALDNIWIKPLGKFMDQRDENIRQKLLSVRDNSGEIKRLQEEADAILKAARAEVTASLNQMKKEMSGELEGKLKESRARVEKELEFALQKLEVQKQETIQSLDKQIGELSEGIVRKVMPGIF</sequence>
<keyword evidence="7" id="KW-1133">Transmembrane helix</keyword>
<protein>
    <recommendedName>
        <fullName evidence="15">ATP synthase subunit b', chloroplastic</fullName>
    </recommendedName>
</protein>
<evidence type="ECO:0000313" key="13">
    <source>
        <dbReference type="EMBL" id="KAH9310918.1"/>
    </source>
</evidence>
<keyword evidence="9" id="KW-0472">Membrane</keyword>
<dbReference type="CDD" id="cd06503">
    <property type="entry name" value="ATP-synt_Fo_b"/>
    <property type="match status" value="1"/>
</dbReference>
<accession>A0AA38FXI7</accession>
<keyword evidence="8 11" id="KW-0406">Ion transport</keyword>
<comment type="caution">
    <text evidence="13">The sequence shown here is derived from an EMBL/GenBank/DDBJ whole genome shotgun (WGS) entry which is preliminary data.</text>
</comment>
<dbReference type="GO" id="GO:0045259">
    <property type="term" value="C:proton-transporting ATP synthase complex"/>
    <property type="evidence" value="ECO:0007669"/>
    <property type="project" value="UniProtKB-KW"/>
</dbReference>
<keyword evidence="6 11" id="KW-0375">Hydrogen ion transport</keyword>
<dbReference type="Proteomes" id="UP000824469">
    <property type="component" value="Unassembled WGS sequence"/>
</dbReference>
<evidence type="ECO:0000256" key="12">
    <source>
        <dbReference type="SAM" id="Coils"/>
    </source>
</evidence>
<evidence type="ECO:0000256" key="3">
    <source>
        <dbReference type="ARBA" id="ARBA00022448"/>
    </source>
</evidence>
<proteinExistence type="inferred from homology"/>
<dbReference type="HAMAP" id="MF_01398">
    <property type="entry name" value="ATP_synth_b_bprime"/>
    <property type="match status" value="1"/>
</dbReference>
<dbReference type="PANTHER" id="PTHR33445:SF2">
    <property type="entry name" value="ATP SYNTHASE SUBUNIT B', CHLOROPLASTIC"/>
    <property type="match status" value="1"/>
</dbReference>
<dbReference type="AlphaFoldDB" id="A0AA38FXI7"/>
<comment type="subcellular location">
    <subcellularLocation>
        <location evidence="1">Membrane</location>
        <topology evidence="1">Single-pass membrane protein</topology>
    </subcellularLocation>
</comment>
<keyword evidence="14" id="KW-1185">Reference proteome</keyword>
<evidence type="ECO:0000256" key="6">
    <source>
        <dbReference type="ARBA" id="ARBA00022781"/>
    </source>
</evidence>
<evidence type="ECO:0000256" key="11">
    <source>
        <dbReference type="RuleBase" id="RU003848"/>
    </source>
</evidence>
<evidence type="ECO:0000256" key="9">
    <source>
        <dbReference type="ARBA" id="ARBA00023136"/>
    </source>
</evidence>
<dbReference type="Pfam" id="PF00430">
    <property type="entry name" value="ATP-synt_B"/>
    <property type="match status" value="1"/>
</dbReference>
<evidence type="ECO:0000256" key="8">
    <source>
        <dbReference type="ARBA" id="ARBA00023065"/>
    </source>
</evidence>
<gene>
    <name evidence="13" type="ORF">KI387_025953</name>
</gene>
<dbReference type="InterPro" id="IPR050059">
    <property type="entry name" value="ATP_synthase_B_chain"/>
</dbReference>
<evidence type="ECO:0000256" key="5">
    <source>
        <dbReference type="ARBA" id="ARBA00022692"/>
    </source>
</evidence>
<dbReference type="InterPro" id="IPR002146">
    <property type="entry name" value="ATP_synth_b/b'su_bac/chlpt"/>
</dbReference>
<reference evidence="13 14" key="1">
    <citation type="journal article" date="2021" name="Nat. Plants">
        <title>The Taxus genome provides insights into paclitaxel biosynthesis.</title>
        <authorList>
            <person name="Xiong X."/>
            <person name="Gou J."/>
            <person name="Liao Q."/>
            <person name="Li Y."/>
            <person name="Zhou Q."/>
            <person name="Bi G."/>
            <person name="Li C."/>
            <person name="Du R."/>
            <person name="Wang X."/>
            <person name="Sun T."/>
            <person name="Guo L."/>
            <person name="Liang H."/>
            <person name="Lu P."/>
            <person name="Wu Y."/>
            <person name="Zhang Z."/>
            <person name="Ro D.K."/>
            <person name="Shang Y."/>
            <person name="Huang S."/>
            <person name="Yan J."/>
        </authorList>
    </citation>
    <scope>NUCLEOTIDE SEQUENCE [LARGE SCALE GENOMIC DNA]</scope>
    <source>
        <strain evidence="13">Ta-2019</strain>
    </source>
</reference>
<keyword evidence="12" id="KW-0175">Coiled coil</keyword>
<name>A0AA38FXI7_TAXCH</name>
<evidence type="ECO:0000256" key="1">
    <source>
        <dbReference type="ARBA" id="ARBA00004167"/>
    </source>
</evidence>
<evidence type="ECO:0000256" key="4">
    <source>
        <dbReference type="ARBA" id="ARBA00022547"/>
    </source>
</evidence>
<keyword evidence="5 11" id="KW-0812">Transmembrane</keyword>
<evidence type="ECO:0000256" key="7">
    <source>
        <dbReference type="ARBA" id="ARBA00022989"/>
    </source>
</evidence>
<dbReference type="EMBL" id="JAHRHJ020000006">
    <property type="protein sequence ID" value="KAH9310918.1"/>
    <property type="molecule type" value="Genomic_DNA"/>
</dbReference>
<feature type="coiled-coil region" evidence="12">
    <location>
        <begin position="185"/>
        <end position="216"/>
    </location>
</feature>
<dbReference type="GO" id="GO:0046961">
    <property type="term" value="F:proton-transporting ATPase activity, rotational mechanism"/>
    <property type="evidence" value="ECO:0007669"/>
    <property type="project" value="TreeGrafter"/>
</dbReference>
<evidence type="ECO:0000256" key="10">
    <source>
        <dbReference type="ARBA" id="ARBA00025198"/>
    </source>
</evidence>
<keyword evidence="3 11" id="KW-0813">Transport</keyword>
<evidence type="ECO:0000256" key="2">
    <source>
        <dbReference type="ARBA" id="ARBA00005513"/>
    </source>
</evidence>
<comment type="similarity">
    <text evidence="2 11">Belongs to the ATPase B chain family.</text>
</comment>
<dbReference type="GO" id="GO:0015986">
    <property type="term" value="P:proton motive force-driven ATP synthesis"/>
    <property type="evidence" value="ECO:0007669"/>
    <property type="project" value="InterPro"/>
</dbReference>
<evidence type="ECO:0000313" key="14">
    <source>
        <dbReference type="Proteomes" id="UP000824469"/>
    </source>
</evidence>
<comment type="function">
    <text evidence="10">F(1)F(0) ATP synthase produces ATP from ADP in the presence of a proton or sodium gradient. F-type ATPases consist of two structural domains, F(1) containing the extramembraneous catalytic core and F(0) containing the membrane proton channel, linked together by a central stalk and a peripheral stalk. During catalysis, ATP synthesis in the catalytic domain of F(1) is coupled via a rotary mechanism of the central stalk subunits to proton translocation.</text>
</comment>
<organism evidence="13 14">
    <name type="scientific">Taxus chinensis</name>
    <name type="common">Chinese yew</name>
    <name type="synonym">Taxus wallichiana var. chinensis</name>
    <dbReference type="NCBI Taxonomy" id="29808"/>
    <lineage>
        <taxon>Eukaryota</taxon>
        <taxon>Viridiplantae</taxon>
        <taxon>Streptophyta</taxon>
        <taxon>Embryophyta</taxon>
        <taxon>Tracheophyta</taxon>
        <taxon>Spermatophyta</taxon>
        <taxon>Pinopsida</taxon>
        <taxon>Pinidae</taxon>
        <taxon>Conifers II</taxon>
        <taxon>Cupressales</taxon>
        <taxon>Taxaceae</taxon>
        <taxon>Taxus</taxon>
    </lineage>
</organism>
<dbReference type="OMA" id="HALMATP"/>